<dbReference type="EMBL" id="AQFM01000040">
    <property type="protein sequence ID" value="EOR05984.1"/>
    <property type="molecule type" value="Genomic_DNA"/>
</dbReference>
<comment type="caution">
    <text evidence="1">The sequence shown here is derived from an EMBL/GenBank/DDBJ whole genome shotgun (WGS) entry which is preliminary data.</text>
</comment>
<dbReference type="eggNOG" id="ENOG50329R8">
    <property type="taxonomic scope" value="Bacteria"/>
</dbReference>
<organism evidence="1 2">
    <name type="scientific">Acinetobacter tandoii DSM 14970 = CIP 107469</name>
    <dbReference type="NCBI Taxonomy" id="1120927"/>
    <lineage>
        <taxon>Bacteria</taxon>
        <taxon>Pseudomonadati</taxon>
        <taxon>Pseudomonadota</taxon>
        <taxon>Gammaproteobacteria</taxon>
        <taxon>Moraxellales</taxon>
        <taxon>Moraxellaceae</taxon>
        <taxon>Acinetobacter</taxon>
    </lineage>
</organism>
<dbReference type="PATRIC" id="fig|1120927.3.peg.2726"/>
<evidence type="ECO:0000313" key="1">
    <source>
        <dbReference type="EMBL" id="EOR05984.1"/>
    </source>
</evidence>
<name>R9AUQ6_9GAMM</name>
<dbReference type="Proteomes" id="UP000016201">
    <property type="component" value="Unassembled WGS sequence"/>
</dbReference>
<keyword evidence="2" id="KW-1185">Reference proteome</keyword>
<gene>
    <name evidence="1" type="ORF">I593_02802</name>
</gene>
<evidence type="ECO:0000313" key="2">
    <source>
        <dbReference type="Proteomes" id="UP000016201"/>
    </source>
</evidence>
<dbReference type="OrthoDB" id="6707778at2"/>
<protein>
    <submittedName>
        <fullName evidence="1">Uncharacterized protein</fullName>
    </submittedName>
</protein>
<dbReference type="RefSeq" id="WP_016167832.1">
    <property type="nucleotide sequence ID" value="NZ_JHZG01000018.1"/>
</dbReference>
<dbReference type="AlphaFoldDB" id="R9AUQ6"/>
<reference evidence="1 2" key="1">
    <citation type="submission" date="2013-03" db="EMBL/GenBank/DDBJ databases">
        <title>The Genome Sequence of Acinetobacter tandoii CIP 107469.</title>
        <authorList>
            <consortium name="The Broad Institute Genome Sequencing Platform"/>
            <consortium name="The Broad Institute Genome Sequencing Center for Infectious Disease"/>
            <person name="Cerqueira G."/>
            <person name="Feldgarden M."/>
            <person name="Courvalin P."/>
            <person name="Perichon B."/>
            <person name="Grillot-Courvalin C."/>
            <person name="Clermont D."/>
            <person name="Rocha E."/>
            <person name="Yoon E.-J."/>
            <person name="Nemec A."/>
            <person name="Walker B."/>
            <person name="Young S.K."/>
            <person name="Zeng Q."/>
            <person name="Gargeya S."/>
            <person name="Fitzgerald M."/>
            <person name="Haas B."/>
            <person name="Abouelleil A."/>
            <person name="Alvarado L."/>
            <person name="Arachchi H.M."/>
            <person name="Berlin A.M."/>
            <person name="Chapman S.B."/>
            <person name="Dewar J."/>
            <person name="Goldberg J."/>
            <person name="Griggs A."/>
            <person name="Gujja S."/>
            <person name="Hansen M."/>
            <person name="Howarth C."/>
            <person name="Imamovic A."/>
            <person name="Larimer J."/>
            <person name="McCowan C."/>
            <person name="Murphy C."/>
            <person name="Neiman D."/>
            <person name="Pearson M."/>
            <person name="Priest M."/>
            <person name="Roberts A."/>
            <person name="Saif S."/>
            <person name="Shea T."/>
            <person name="Sisk P."/>
            <person name="Sykes S."/>
            <person name="Wortman J."/>
            <person name="Nusbaum C."/>
            <person name="Birren B."/>
        </authorList>
    </citation>
    <scope>NUCLEOTIDE SEQUENCE [LARGE SCALE GENOMIC DNA]</scope>
    <source>
        <strain evidence="1 2">CIP 107469</strain>
    </source>
</reference>
<proteinExistence type="predicted"/>
<sequence>MEFNALKVKGSSKKQNPPFFDENTDIFKNSPTLKIEKLWGMCSRNFSDVANKNYAKVIQSVFSKYKVKEQVRSFESTGRILEFDISCSMYDCLAYEETNGFFDECDCPPPEFWIAYIDDKIFAYIPKEYLDIANLGVEISMSGSLQWVKTFVD</sequence>
<accession>R9AUQ6</accession>